<protein>
    <submittedName>
        <fullName evidence="2">Uncharacterized protein</fullName>
    </submittedName>
</protein>
<keyword evidence="1" id="KW-0472">Membrane</keyword>
<organism evidence="2 3">
    <name type="scientific">Bartonella ancashensis</name>
    <dbReference type="NCBI Taxonomy" id="1318743"/>
    <lineage>
        <taxon>Bacteria</taxon>
        <taxon>Pseudomonadati</taxon>
        <taxon>Pseudomonadota</taxon>
        <taxon>Alphaproteobacteria</taxon>
        <taxon>Hyphomicrobiales</taxon>
        <taxon>Bartonellaceae</taxon>
        <taxon>Bartonella</taxon>
    </lineage>
</organism>
<dbReference type="STRING" id="1318743.PU02_0409"/>
<dbReference type="Proteomes" id="UP000057213">
    <property type="component" value="Chromosome"/>
</dbReference>
<keyword evidence="1" id="KW-0812">Transmembrane</keyword>
<feature type="transmembrane region" description="Helical" evidence="1">
    <location>
        <begin position="7"/>
        <end position="27"/>
    </location>
</feature>
<evidence type="ECO:0000313" key="2">
    <source>
        <dbReference type="EMBL" id="ALE03223.1"/>
    </source>
</evidence>
<dbReference type="KEGG" id="banc:PU02_0409"/>
<evidence type="ECO:0000256" key="1">
    <source>
        <dbReference type="SAM" id="Phobius"/>
    </source>
</evidence>
<name>A0A0M5KSF0_9HYPH</name>
<dbReference type="PATRIC" id="fig|1318743.3.peg.421"/>
<dbReference type="EMBL" id="CP010401">
    <property type="protein sequence ID" value="ALE03223.1"/>
    <property type="molecule type" value="Genomic_DNA"/>
</dbReference>
<sequence>MLSNHVLICLELVVVIFLYMLGATFIFRDEMSTSIVLY</sequence>
<accession>A0A0M5KSF0</accession>
<gene>
    <name evidence="2" type="ORF">PU02_0409</name>
</gene>
<keyword evidence="3" id="KW-1185">Reference proteome</keyword>
<reference evidence="2 3" key="1">
    <citation type="journal article" date="2015" name="Genome Announc.">
        <title>Complete Genome Sequence of Bartonella ancashensis Strain 20.00, Isolated from the Blood of a Patient with Verruga Peruana.</title>
        <authorList>
            <person name="Hang J."/>
            <person name="Mullins K.E."/>
            <person name="Clifford R.J."/>
            <person name="Onmus-Leone F."/>
            <person name="Yang Y."/>
            <person name="Jiang J."/>
            <person name="Leguia M."/>
            <person name="Kasper M.R."/>
            <person name="Maguina C."/>
            <person name="Lesho E.P."/>
            <person name="Jarman R.G."/>
            <person name="Richards A.L."/>
            <person name="Blazes D."/>
        </authorList>
    </citation>
    <scope>NUCLEOTIDE SEQUENCE [LARGE SCALE GENOMIC DNA]</scope>
    <source>
        <strain evidence="2 3">20.00</strain>
    </source>
</reference>
<evidence type="ECO:0000313" key="3">
    <source>
        <dbReference type="Proteomes" id="UP000057213"/>
    </source>
</evidence>
<proteinExistence type="predicted"/>
<dbReference type="AlphaFoldDB" id="A0A0M5KSF0"/>
<keyword evidence="1" id="KW-1133">Transmembrane helix</keyword>